<feature type="domain" description="Ketoreductase" evidence="3">
    <location>
        <begin position="11"/>
        <end position="195"/>
    </location>
</feature>
<dbReference type="GO" id="GO:0016491">
    <property type="term" value="F:oxidoreductase activity"/>
    <property type="evidence" value="ECO:0007669"/>
    <property type="project" value="UniProtKB-KW"/>
</dbReference>
<dbReference type="SUPFAM" id="SSF51735">
    <property type="entry name" value="NAD(P)-binding Rossmann-fold domains"/>
    <property type="match status" value="1"/>
</dbReference>
<dbReference type="PANTHER" id="PTHR42760:SF135">
    <property type="entry name" value="BLL7886 PROTEIN"/>
    <property type="match status" value="1"/>
</dbReference>
<dbReference type="RefSeq" id="WP_368375285.1">
    <property type="nucleotide sequence ID" value="NZ_JBFRYB010000001.1"/>
</dbReference>
<dbReference type="EC" id="1.1.1.-" evidence="4"/>
<sequence>MTNDLFSISGKLVLITGASSGIGYSLAKGLSAAGAVIVAAARRVEKLDDLRKEIESSGGKVITVRMDVSDRNSVNAGFDRVNEQVGVIDTIVNNAGIAAPGSFLKIDEESRNSVMDTNFNGVWNVAQEGARRMIEAEKSGSIINISSVLALGVKPGQSIYCASKGAVAQLTRGMALDLTKYNIRVNALAPGWFETEMSKEFFDSKEGQEYIARMPAKRLGNLDELNGPVILLASEAGSFINGVVLPVDGALNVVTI</sequence>
<dbReference type="InterPro" id="IPR002347">
    <property type="entry name" value="SDR_fam"/>
</dbReference>
<comment type="caution">
    <text evidence="4">The sequence shown here is derived from an EMBL/GenBank/DDBJ whole genome shotgun (WGS) entry which is preliminary data.</text>
</comment>
<dbReference type="SMART" id="SM00822">
    <property type="entry name" value="PKS_KR"/>
    <property type="match status" value="1"/>
</dbReference>
<protein>
    <submittedName>
        <fullName evidence="4">SDR family NAD(P)-dependent oxidoreductase</fullName>
        <ecNumber evidence="4">1.1.1.-</ecNumber>
    </submittedName>
</protein>
<evidence type="ECO:0000259" key="3">
    <source>
        <dbReference type="SMART" id="SM00822"/>
    </source>
</evidence>
<name>A0ABV3TUC4_9GAMM</name>
<dbReference type="PANTHER" id="PTHR42760">
    <property type="entry name" value="SHORT-CHAIN DEHYDROGENASES/REDUCTASES FAMILY MEMBER"/>
    <property type="match status" value="1"/>
</dbReference>
<dbReference type="Gene3D" id="3.40.50.720">
    <property type="entry name" value="NAD(P)-binding Rossmann-like Domain"/>
    <property type="match status" value="1"/>
</dbReference>
<evidence type="ECO:0000256" key="2">
    <source>
        <dbReference type="RuleBase" id="RU000363"/>
    </source>
</evidence>
<keyword evidence="4" id="KW-0560">Oxidoreductase</keyword>
<dbReference type="CDD" id="cd05233">
    <property type="entry name" value="SDR_c"/>
    <property type="match status" value="1"/>
</dbReference>
<dbReference type="PROSITE" id="PS00061">
    <property type="entry name" value="ADH_SHORT"/>
    <property type="match status" value="1"/>
</dbReference>
<organism evidence="4 5">
    <name type="scientific">Zhongshania arctica</name>
    <dbReference type="NCBI Taxonomy" id="3238302"/>
    <lineage>
        <taxon>Bacteria</taxon>
        <taxon>Pseudomonadati</taxon>
        <taxon>Pseudomonadota</taxon>
        <taxon>Gammaproteobacteria</taxon>
        <taxon>Cellvibrionales</taxon>
        <taxon>Spongiibacteraceae</taxon>
        <taxon>Zhongshania</taxon>
    </lineage>
</organism>
<dbReference type="InterPro" id="IPR036291">
    <property type="entry name" value="NAD(P)-bd_dom_sf"/>
</dbReference>
<reference evidence="4 5" key="1">
    <citation type="journal article" date="2011" name="Int. J. Syst. Evol. Microbiol.">
        <title>Zhongshania antarctica gen. nov., sp. nov. and Zhongshania guokunii sp. nov., gammaproteobacteria respectively isolated from coastal attached (fast) ice and surface seawater of the Antarctic.</title>
        <authorList>
            <person name="Li H.J."/>
            <person name="Zhang X.Y."/>
            <person name="Chen C.X."/>
            <person name="Zhang Y.J."/>
            <person name="Gao Z.M."/>
            <person name="Yu Y."/>
            <person name="Chen X.L."/>
            <person name="Chen B."/>
            <person name="Zhang Y.Z."/>
        </authorList>
    </citation>
    <scope>NUCLEOTIDE SEQUENCE [LARGE SCALE GENOMIC DNA]</scope>
    <source>
        <strain evidence="4 5">R06B22</strain>
    </source>
</reference>
<gene>
    <name evidence="4" type="ORF">AB4875_06730</name>
</gene>
<keyword evidence="5" id="KW-1185">Reference proteome</keyword>
<accession>A0ABV3TUC4</accession>
<dbReference type="Proteomes" id="UP001557484">
    <property type="component" value="Unassembled WGS sequence"/>
</dbReference>
<dbReference type="Pfam" id="PF00106">
    <property type="entry name" value="adh_short"/>
    <property type="match status" value="1"/>
</dbReference>
<dbReference type="InterPro" id="IPR057326">
    <property type="entry name" value="KR_dom"/>
</dbReference>
<dbReference type="PRINTS" id="PR00080">
    <property type="entry name" value="SDRFAMILY"/>
</dbReference>
<dbReference type="PRINTS" id="PR00081">
    <property type="entry name" value="GDHRDH"/>
</dbReference>
<comment type="similarity">
    <text evidence="1 2">Belongs to the short-chain dehydrogenases/reductases (SDR) family.</text>
</comment>
<evidence type="ECO:0000313" key="5">
    <source>
        <dbReference type="Proteomes" id="UP001557484"/>
    </source>
</evidence>
<dbReference type="InterPro" id="IPR020904">
    <property type="entry name" value="Sc_DH/Rdtase_CS"/>
</dbReference>
<evidence type="ECO:0000256" key="1">
    <source>
        <dbReference type="ARBA" id="ARBA00006484"/>
    </source>
</evidence>
<proteinExistence type="inferred from homology"/>
<evidence type="ECO:0000313" key="4">
    <source>
        <dbReference type="EMBL" id="MEX1665177.1"/>
    </source>
</evidence>
<dbReference type="EMBL" id="JBFRYB010000001">
    <property type="protein sequence ID" value="MEX1665177.1"/>
    <property type="molecule type" value="Genomic_DNA"/>
</dbReference>